<evidence type="ECO:0000259" key="2">
    <source>
        <dbReference type="Pfam" id="PF13482"/>
    </source>
</evidence>
<dbReference type="RefSeq" id="WP_269428192.1">
    <property type="nucleotide sequence ID" value="NZ_JAPWGM010000005.1"/>
</dbReference>
<proteinExistence type="predicted"/>
<evidence type="ECO:0000313" key="3">
    <source>
        <dbReference type="EMBL" id="MCZ4245135.1"/>
    </source>
</evidence>
<accession>A0ABT4LB53</accession>
<dbReference type="NCBIfam" id="TIGR03491">
    <property type="entry name" value="TM0106 family RecB-like putative nuclease"/>
    <property type="match status" value="1"/>
</dbReference>
<dbReference type="InterPro" id="IPR052344">
    <property type="entry name" value="Transposase-related"/>
</dbReference>
<dbReference type="Pfam" id="PF13482">
    <property type="entry name" value="RNase_H_2"/>
    <property type="match status" value="1"/>
</dbReference>
<organism evidence="3 4">
    <name type="scientific">Pedobacter punctiformis</name>
    <dbReference type="NCBI Taxonomy" id="3004097"/>
    <lineage>
        <taxon>Bacteria</taxon>
        <taxon>Pseudomonadati</taxon>
        <taxon>Bacteroidota</taxon>
        <taxon>Sphingobacteriia</taxon>
        <taxon>Sphingobacteriales</taxon>
        <taxon>Sphingobacteriaceae</taxon>
        <taxon>Pedobacter</taxon>
    </lineage>
</organism>
<dbReference type="PANTHER" id="PTHR33678:SF2">
    <property type="match status" value="1"/>
</dbReference>
<dbReference type="NCBIfam" id="NF033517">
    <property type="entry name" value="transpos_IS66"/>
    <property type="match status" value="1"/>
</dbReference>
<evidence type="ECO:0000259" key="1">
    <source>
        <dbReference type="Pfam" id="PF03050"/>
    </source>
</evidence>
<dbReference type="Pfam" id="PF03050">
    <property type="entry name" value="DDE_Tnp_IS66"/>
    <property type="match status" value="1"/>
</dbReference>
<dbReference type="InterPro" id="IPR004291">
    <property type="entry name" value="Transposase_IS66_central"/>
</dbReference>
<sequence>MELTKPILEAFQYCPYKAWQLFHNALSTGSETSNKVIEKAFLMNQPGWIPNSIKISSVDKQAEKLLEQAKGILSTKESPPFYKIPHCLECQFNAECTIKLKERDCLSLLGGMTPKIIAKYKSRGITTVTQLSHLFRPRRRRQGPQTSGRYSWELKALAIREHKTFVLHLPELSETAAAIYLDFEGVPEEHSYYLIGGIVKEEGKEDRFFSLWADTIDDEYTIFMELINILRQYPQAPVYHFGSYEVKALKSTAKKYPALLKKGLHDIEKRLVNLLGFLRSHVYPPTYTNGLKELANYLAFTWSDKEASGLMSIDWRKQWSASKDITIKDRLLLYNREDCEALLKVHSWLVSISKNDNQENIQQVSTLKRYTPYKLQSNIEFGEDFQVITKASYFDYQRSKIYWRDERSAVKKKKHEKIKQKGVLTWHPKQINEIVIVPSLKSCPHCGHKKLYHSRVDSRRTKVLQTDLKFTAAGIHTHVTEYQSGRCKCAQCGKKTSDQSLRMMQFGDNFFAYVVNLYVTCHISHEMISRILKEQFAIQVKHMYLVMRKEHWWMQNWQPEVNYIRKIVLDSPVIHIDETSVRLFQNRGYVWVFTTKDTVYYHFTLTREAGFLTDWLKDYKGIIVTDFFPGYEMLDVRKQKCLVHLIRDLNDELFKNPFDDEYRILVSSFGKLLKEIVYTIDKHGLQKRSLENHKADIDLFYKQFIEPESKSELMIKYTKRLRKHWDQLWTFIHYDGIPWNNNNAEAAIKAFAQHRRGVNGQIKESGLRLYLQMLSVAQTCRYRAVSFLDFLRKKVGLWEHMPVTSLPGFLPFRQARLFIHRLGFERKQQWDEWKTEGKRPSFVPSNPNITYKSCGWVDWQDWIGFSFLPFPKARTFIRKLHLKNRNEYVEWLNSGKRPKYIPYDPKKAYKYTGWINWQDYLGIEK</sequence>
<dbReference type="PANTHER" id="PTHR33678">
    <property type="entry name" value="BLL1576 PROTEIN"/>
    <property type="match status" value="1"/>
</dbReference>
<dbReference type="Proteomes" id="UP001144347">
    <property type="component" value="Unassembled WGS sequence"/>
</dbReference>
<comment type="caution">
    <text evidence="3">The sequence shown here is derived from an EMBL/GenBank/DDBJ whole genome shotgun (WGS) entry which is preliminary data.</text>
</comment>
<keyword evidence="4" id="KW-1185">Reference proteome</keyword>
<protein>
    <submittedName>
        <fullName evidence="3">IS66 family transposase</fullName>
    </submittedName>
</protein>
<feature type="domain" description="Transposase IS66 central" evidence="1">
    <location>
        <begin position="505"/>
        <end position="759"/>
    </location>
</feature>
<reference evidence="3" key="1">
    <citation type="submission" date="2022-12" db="EMBL/GenBank/DDBJ databases">
        <title>Genome sequence of HCMS5-2.</title>
        <authorList>
            <person name="Woo H."/>
        </authorList>
    </citation>
    <scope>NUCLEOTIDE SEQUENCE</scope>
    <source>
        <strain evidence="3">HCMS5-2</strain>
    </source>
</reference>
<name>A0ABT4LB53_9SPHI</name>
<evidence type="ECO:0000313" key="4">
    <source>
        <dbReference type="Proteomes" id="UP001144347"/>
    </source>
</evidence>
<dbReference type="InterPro" id="IPR019993">
    <property type="entry name" value="RecB_nuclease_TM0106_put"/>
</dbReference>
<feature type="domain" description="YprB ribonuclease H-like" evidence="2">
    <location>
        <begin position="179"/>
        <end position="349"/>
    </location>
</feature>
<gene>
    <name evidence="3" type="ORF">O0955_14080</name>
</gene>
<dbReference type="EMBL" id="JAPWGM010000005">
    <property type="protein sequence ID" value="MCZ4245135.1"/>
    <property type="molecule type" value="Genomic_DNA"/>
</dbReference>
<dbReference type="InterPro" id="IPR038720">
    <property type="entry name" value="YprB_RNase_H-like_dom"/>
</dbReference>